<protein>
    <submittedName>
        <fullName evidence="1">Uncharacterized protein</fullName>
    </submittedName>
</protein>
<dbReference type="GeneID" id="9806261"/>
<gene>
    <name evidence="1" type="ORF">GCK72_011432</name>
</gene>
<evidence type="ECO:0000313" key="1">
    <source>
        <dbReference type="EMBL" id="KAF1763166.1"/>
    </source>
</evidence>
<dbReference type="RefSeq" id="XP_053588019.1">
    <property type="nucleotide sequence ID" value="XM_053728442.1"/>
</dbReference>
<dbReference type="CTD" id="9806261"/>
<dbReference type="AlphaFoldDB" id="A0A6A5H8G7"/>
<dbReference type="PANTHER" id="PTHR34494:SF1">
    <property type="entry name" value="PROTEIN CBG25024"/>
    <property type="match status" value="1"/>
</dbReference>
<dbReference type="PANTHER" id="PTHR34494">
    <property type="entry name" value="PROTEIN CBG25024"/>
    <property type="match status" value="1"/>
</dbReference>
<dbReference type="Proteomes" id="UP000483820">
    <property type="component" value="Chromosome III"/>
</dbReference>
<dbReference type="EMBL" id="WUAV01000003">
    <property type="protein sequence ID" value="KAF1763166.1"/>
    <property type="molecule type" value="Genomic_DNA"/>
</dbReference>
<evidence type="ECO:0000313" key="2">
    <source>
        <dbReference type="Proteomes" id="UP000483820"/>
    </source>
</evidence>
<name>A0A6A5H8G7_CAERE</name>
<proteinExistence type="predicted"/>
<sequence>MGNTNTIPVVSQVKSTIQLVTGDVEGAARTQERFFHEGIGVSQLTAVAYAATGNVKKAEETFDRGMNTISSAVDGIPVVGHVKGAVHYAMGDGDKGDRSMLSASRTASVMVGGAAGFVVGGPVGAVAGGMATGSSFDIGHTVITDKPQGYIGAVGEFVEKPSAGALFDAVAAPVGDAMAGSQGANILQSAKAWRLTAQAKTALAKAEAMSEGGGYTNGQVQAQYDVAQNLINKAESIRTGSVQNAAVRSVDASAEAATLMEQAFAEMEKAEQMVDARRAGAGYTEGQVIAQGKYAQSLYNKAESILTGGKPVPVFDPKLESGGIKCPGVTGPAVIAVNSRAEQQEKCQVSTTVSSSSSPTTYSYSFVSDGYKSSPTLVNECKLSLTEVKYYQAFQSVLEAYEKFDPLIDLSKYIIGCKQILKGCWRESDPNYDEVHKTNI</sequence>
<accession>A0A6A5H8G7</accession>
<organism evidence="1 2">
    <name type="scientific">Caenorhabditis remanei</name>
    <name type="common">Caenorhabditis vulgaris</name>
    <dbReference type="NCBI Taxonomy" id="31234"/>
    <lineage>
        <taxon>Eukaryota</taxon>
        <taxon>Metazoa</taxon>
        <taxon>Ecdysozoa</taxon>
        <taxon>Nematoda</taxon>
        <taxon>Chromadorea</taxon>
        <taxon>Rhabditida</taxon>
        <taxon>Rhabditina</taxon>
        <taxon>Rhabditomorpha</taxon>
        <taxon>Rhabditoidea</taxon>
        <taxon>Rhabditidae</taxon>
        <taxon>Peloderinae</taxon>
        <taxon>Caenorhabditis</taxon>
    </lineage>
</organism>
<reference evidence="1 2" key="1">
    <citation type="submission" date="2019-12" db="EMBL/GenBank/DDBJ databases">
        <title>Chromosome-level assembly of the Caenorhabditis remanei genome.</title>
        <authorList>
            <person name="Teterina A.A."/>
            <person name="Willis J.H."/>
            <person name="Phillips P.C."/>
        </authorList>
    </citation>
    <scope>NUCLEOTIDE SEQUENCE [LARGE SCALE GENOMIC DNA]</scope>
    <source>
        <strain evidence="1 2">PX506</strain>
        <tissue evidence="1">Whole organism</tissue>
    </source>
</reference>
<dbReference type="KEGG" id="crq:GCK72_011432"/>
<comment type="caution">
    <text evidence="1">The sequence shown here is derived from an EMBL/GenBank/DDBJ whole genome shotgun (WGS) entry which is preliminary data.</text>
</comment>